<feature type="domain" description="Ferritin/DPS" evidence="3">
    <location>
        <begin position="9"/>
        <end position="148"/>
    </location>
</feature>
<evidence type="ECO:0000256" key="1">
    <source>
        <dbReference type="ARBA" id="ARBA00009497"/>
    </source>
</evidence>
<dbReference type="Gene3D" id="1.20.1260.10">
    <property type="match status" value="1"/>
</dbReference>
<evidence type="ECO:0000259" key="3">
    <source>
        <dbReference type="Pfam" id="PF00210"/>
    </source>
</evidence>
<dbReference type="RefSeq" id="WP_307327647.1">
    <property type="nucleotide sequence ID" value="NZ_JAUSUG010000014.1"/>
</dbReference>
<dbReference type="PROSITE" id="PS00818">
    <property type="entry name" value="DPS_1"/>
    <property type="match status" value="1"/>
</dbReference>
<dbReference type="PANTHER" id="PTHR42932:SF1">
    <property type="entry name" value="GENERAL STRESS PROTEIN 20U"/>
    <property type="match status" value="1"/>
</dbReference>
<dbReference type="Pfam" id="PF00210">
    <property type="entry name" value="Ferritin"/>
    <property type="match status" value="1"/>
</dbReference>
<gene>
    <name evidence="4" type="ORF">J2S74_003477</name>
</gene>
<dbReference type="InterPro" id="IPR008331">
    <property type="entry name" value="Ferritin_DPS_dom"/>
</dbReference>
<protein>
    <submittedName>
        <fullName evidence="4">Starvation-inducible DNA-binding protein</fullName>
    </submittedName>
</protein>
<dbReference type="PIRSF" id="PIRSF005900">
    <property type="entry name" value="Dps"/>
    <property type="match status" value="1"/>
</dbReference>
<dbReference type="InterPro" id="IPR023188">
    <property type="entry name" value="DPS_DNA-bd_CS"/>
</dbReference>
<sequence length="152" mass="17336">MSKKNLVQSMNKQLANWNVLNTKLHHYHWYVKGQDFFLLHEKFEEIYTEAAGYIDEIAERILMIGGEPVSTLRDYLDHTSIDEAKGGESPAEMVAALSDDFDHFKGQLESIIELSENAGDHPTADLFIGIKASIEKHNWMLKAYLNKVPTRA</sequence>
<dbReference type="InterPro" id="IPR009078">
    <property type="entry name" value="Ferritin-like_SF"/>
</dbReference>
<proteinExistence type="inferred from homology"/>
<keyword evidence="5" id="KW-1185">Reference proteome</keyword>
<dbReference type="PRINTS" id="PR01346">
    <property type="entry name" value="HELNAPAPROT"/>
</dbReference>
<accession>A0ABT9ZXW0</accession>
<comment type="similarity">
    <text evidence="1 2">Belongs to the Dps family.</text>
</comment>
<name>A0ABT9ZXW0_9BACI</name>
<reference evidence="4 5" key="1">
    <citation type="submission" date="2023-07" db="EMBL/GenBank/DDBJ databases">
        <title>Genomic Encyclopedia of Type Strains, Phase IV (KMG-IV): sequencing the most valuable type-strain genomes for metagenomic binning, comparative biology and taxonomic classification.</title>
        <authorList>
            <person name="Goeker M."/>
        </authorList>
    </citation>
    <scope>NUCLEOTIDE SEQUENCE [LARGE SCALE GENOMIC DNA]</scope>
    <source>
        <strain evidence="4 5">DSM 9768</strain>
    </source>
</reference>
<dbReference type="CDD" id="cd01043">
    <property type="entry name" value="DPS"/>
    <property type="match status" value="1"/>
</dbReference>
<dbReference type="InterPro" id="IPR012347">
    <property type="entry name" value="Ferritin-like"/>
</dbReference>
<dbReference type="PROSITE" id="PS00819">
    <property type="entry name" value="DPS_2"/>
    <property type="match status" value="1"/>
</dbReference>
<dbReference type="InterPro" id="IPR002177">
    <property type="entry name" value="DPS_DNA-bd"/>
</dbReference>
<evidence type="ECO:0000313" key="4">
    <source>
        <dbReference type="EMBL" id="MDQ0256078.1"/>
    </source>
</evidence>
<dbReference type="EMBL" id="JAUSUG010000014">
    <property type="protein sequence ID" value="MDQ0256078.1"/>
    <property type="molecule type" value="Genomic_DNA"/>
</dbReference>
<dbReference type="SUPFAM" id="SSF47240">
    <property type="entry name" value="Ferritin-like"/>
    <property type="match status" value="1"/>
</dbReference>
<comment type="caution">
    <text evidence="4">The sequence shown here is derived from an EMBL/GenBank/DDBJ whole genome shotgun (WGS) entry which is preliminary data.</text>
</comment>
<organism evidence="4 5">
    <name type="scientific">Evansella vedderi</name>
    <dbReference type="NCBI Taxonomy" id="38282"/>
    <lineage>
        <taxon>Bacteria</taxon>
        <taxon>Bacillati</taxon>
        <taxon>Bacillota</taxon>
        <taxon>Bacilli</taxon>
        <taxon>Bacillales</taxon>
        <taxon>Bacillaceae</taxon>
        <taxon>Evansella</taxon>
    </lineage>
</organism>
<dbReference type="GO" id="GO:0003677">
    <property type="term" value="F:DNA binding"/>
    <property type="evidence" value="ECO:0007669"/>
    <property type="project" value="UniProtKB-KW"/>
</dbReference>
<evidence type="ECO:0000256" key="2">
    <source>
        <dbReference type="RuleBase" id="RU003875"/>
    </source>
</evidence>
<dbReference type="Proteomes" id="UP001230005">
    <property type="component" value="Unassembled WGS sequence"/>
</dbReference>
<dbReference type="PANTHER" id="PTHR42932">
    <property type="entry name" value="GENERAL STRESS PROTEIN 20U"/>
    <property type="match status" value="1"/>
</dbReference>
<evidence type="ECO:0000313" key="5">
    <source>
        <dbReference type="Proteomes" id="UP001230005"/>
    </source>
</evidence>
<keyword evidence="4" id="KW-0238">DNA-binding</keyword>